<dbReference type="EMBL" id="BAAAMK010000001">
    <property type="protein sequence ID" value="GAA1942193.1"/>
    <property type="molecule type" value="Genomic_DNA"/>
</dbReference>
<reference evidence="2" key="1">
    <citation type="journal article" date="2019" name="Int. J. Syst. Evol. Microbiol.">
        <title>The Global Catalogue of Microorganisms (GCM) 10K type strain sequencing project: providing services to taxonomists for standard genome sequencing and annotation.</title>
        <authorList>
            <consortium name="The Broad Institute Genomics Platform"/>
            <consortium name="The Broad Institute Genome Sequencing Center for Infectious Disease"/>
            <person name="Wu L."/>
            <person name="Ma J."/>
        </authorList>
    </citation>
    <scope>NUCLEOTIDE SEQUENCE [LARGE SCALE GENOMIC DNA]</scope>
    <source>
        <strain evidence="2">JCM 13584</strain>
    </source>
</reference>
<organism evidence="1 2">
    <name type="scientific">Agromyces allii</name>
    <dbReference type="NCBI Taxonomy" id="393607"/>
    <lineage>
        <taxon>Bacteria</taxon>
        <taxon>Bacillati</taxon>
        <taxon>Actinomycetota</taxon>
        <taxon>Actinomycetes</taxon>
        <taxon>Micrococcales</taxon>
        <taxon>Microbacteriaceae</taxon>
        <taxon>Agromyces</taxon>
    </lineage>
</organism>
<dbReference type="Proteomes" id="UP001499954">
    <property type="component" value="Unassembled WGS sequence"/>
</dbReference>
<comment type="caution">
    <text evidence="1">The sequence shown here is derived from an EMBL/GenBank/DDBJ whole genome shotgun (WGS) entry which is preliminary data.</text>
</comment>
<evidence type="ECO:0000313" key="1">
    <source>
        <dbReference type="EMBL" id="GAA1942193.1"/>
    </source>
</evidence>
<accession>A0ABP5BFK0</accession>
<protein>
    <submittedName>
        <fullName evidence="1">Uncharacterized protein</fullName>
    </submittedName>
</protein>
<name>A0ABP5BFK0_9MICO</name>
<keyword evidence="2" id="KW-1185">Reference proteome</keyword>
<proteinExistence type="predicted"/>
<sequence length="112" mass="12213">MGRPFYRVVGIECTAAGAKGLARCLPSLIEAALGVFPVRVVRAARARARPRGRRAHPVRESAPTCRCVAFLTIRQRFPNVGDAKHGRHTTLITSPSRPMGLLSPWCPNLEVS</sequence>
<evidence type="ECO:0000313" key="2">
    <source>
        <dbReference type="Proteomes" id="UP001499954"/>
    </source>
</evidence>
<gene>
    <name evidence="1" type="ORF">GCM10009717_05620</name>
</gene>